<dbReference type="GO" id="GO:0097176">
    <property type="term" value="P:epoxide metabolic process"/>
    <property type="evidence" value="ECO:0007669"/>
    <property type="project" value="TreeGrafter"/>
</dbReference>
<evidence type="ECO:0000256" key="1">
    <source>
        <dbReference type="ARBA" id="ARBA00010088"/>
    </source>
</evidence>
<dbReference type="EMBL" id="MU006225">
    <property type="protein sequence ID" value="KAF2826877.1"/>
    <property type="molecule type" value="Genomic_DNA"/>
</dbReference>
<proteinExistence type="inferred from homology"/>
<dbReference type="AlphaFoldDB" id="A0A6A7A2D5"/>
<dbReference type="SUPFAM" id="SSF53474">
    <property type="entry name" value="alpha/beta-Hydrolases"/>
    <property type="match status" value="1"/>
</dbReference>
<evidence type="ECO:0000256" key="2">
    <source>
        <dbReference type="ARBA" id="ARBA00022801"/>
    </source>
</evidence>
<comment type="similarity">
    <text evidence="1">Belongs to the peptidase S33 family.</text>
</comment>
<dbReference type="InterPro" id="IPR010497">
    <property type="entry name" value="Epoxide_hydro_N"/>
</dbReference>
<gene>
    <name evidence="4" type="ORF">CC86DRAFT_416625</name>
</gene>
<sequence length="485" mass="54296">MTEPTQYERNEAEAITPYSMHVSSRYLELTKKKLELTRLPRELELPDVRRWEHGTPKAVLEPLLDFWLEGYDWRAAEAQFNSSLPQFRTTITIPSATDDSATHSLRIHFVHKQSKHSNAIPLLICHSWPSSFIEVQRIIDALTNPQSLPGFGEGAQQAFHVIAPSIPGFGFSDASSALDFGLRETAGMFDGLMKRLGYSQYVAHGAGCICRALALRHSKNCLAVHTANPSFTEPSRKEGTMAYLKYRIAKLTKGKLPLLSFGYVPTELQSQRKNEHAPDTQGSLYSDRPHDLTLHRLYSLRPQTLSFSLCDSPVGLLAALLDVIHTRVPSGSPLTSRSRSPFLSPVELEMQDARFGLTNERVRISNRLSTTTSVTLNILNTDRLSGPESSLRWLRQAHLDTTASDWNDYCAVPLGISSFRARNSTKTTPLMWGSTSWQIGWVKRHQRPATLPAWEAPDLLVLDLRECFGTFLSHGKLANLPHVAS</sequence>
<accession>A0A6A7A2D5</accession>
<protein>
    <submittedName>
        <fullName evidence="4">Alpha/beta-hydrolase</fullName>
    </submittedName>
</protein>
<dbReference type="OrthoDB" id="7130006at2759"/>
<dbReference type="PANTHER" id="PTHR21661:SF71">
    <property type="entry name" value="EPOXIDE HYDROLASE N-TERMINAL DOMAIN-CONTAINING PROTEIN"/>
    <property type="match status" value="1"/>
</dbReference>
<evidence type="ECO:0000259" key="3">
    <source>
        <dbReference type="Pfam" id="PF06441"/>
    </source>
</evidence>
<dbReference type="Proteomes" id="UP000799424">
    <property type="component" value="Unassembled WGS sequence"/>
</dbReference>
<dbReference type="Gene3D" id="3.40.50.1820">
    <property type="entry name" value="alpha/beta hydrolase"/>
    <property type="match status" value="1"/>
</dbReference>
<feature type="domain" description="Epoxide hydrolase N-terminal" evidence="3">
    <location>
        <begin position="15"/>
        <end position="135"/>
    </location>
</feature>
<keyword evidence="2 4" id="KW-0378">Hydrolase</keyword>
<name>A0A6A7A2D5_9PLEO</name>
<evidence type="ECO:0000313" key="4">
    <source>
        <dbReference type="EMBL" id="KAF2826877.1"/>
    </source>
</evidence>
<dbReference type="InterPro" id="IPR029058">
    <property type="entry name" value="AB_hydrolase_fold"/>
</dbReference>
<dbReference type="PANTHER" id="PTHR21661">
    <property type="entry name" value="EPOXIDE HYDROLASE 1-RELATED"/>
    <property type="match status" value="1"/>
</dbReference>
<keyword evidence="5" id="KW-1185">Reference proteome</keyword>
<organism evidence="4 5">
    <name type="scientific">Ophiobolus disseminans</name>
    <dbReference type="NCBI Taxonomy" id="1469910"/>
    <lineage>
        <taxon>Eukaryota</taxon>
        <taxon>Fungi</taxon>
        <taxon>Dikarya</taxon>
        <taxon>Ascomycota</taxon>
        <taxon>Pezizomycotina</taxon>
        <taxon>Dothideomycetes</taxon>
        <taxon>Pleosporomycetidae</taxon>
        <taxon>Pleosporales</taxon>
        <taxon>Pleosporineae</taxon>
        <taxon>Phaeosphaeriaceae</taxon>
        <taxon>Ophiobolus</taxon>
    </lineage>
</organism>
<dbReference type="Pfam" id="PF06441">
    <property type="entry name" value="EHN"/>
    <property type="match status" value="1"/>
</dbReference>
<reference evidence="4" key="1">
    <citation type="journal article" date="2020" name="Stud. Mycol.">
        <title>101 Dothideomycetes genomes: a test case for predicting lifestyles and emergence of pathogens.</title>
        <authorList>
            <person name="Haridas S."/>
            <person name="Albert R."/>
            <person name="Binder M."/>
            <person name="Bloem J."/>
            <person name="Labutti K."/>
            <person name="Salamov A."/>
            <person name="Andreopoulos B."/>
            <person name="Baker S."/>
            <person name="Barry K."/>
            <person name="Bills G."/>
            <person name="Bluhm B."/>
            <person name="Cannon C."/>
            <person name="Castanera R."/>
            <person name="Culley D."/>
            <person name="Daum C."/>
            <person name="Ezra D."/>
            <person name="Gonzalez J."/>
            <person name="Henrissat B."/>
            <person name="Kuo A."/>
            <person name="Liang C."/>
            <person name="Lipzen A."/>
            <person name="Lutzoni F."/>
            <person name="Magnuson J."/>
            <person name="Mondo S."/>
            <person name="Nolan M."/>
            <person name="Ohm R."/>
            <person name="Pangilinan J."/>
            <person name="Park H.-J."/>
            <person name="Ramirez L."/>
            <person name="Alfaro M."/>
            <person name="Sun H."/>
            <person name="Tritt A."/>
            <person name="Yoshinaga Y."/>
            <person name="Zwiers L.-H."/>
            <person name="Turgeon B."/>
            <person name="Goodwin S."/>
            <person name="Spatafora J."/>
            <person name="Crous P."/>
            <person name="Grigoriev I."/>
        </authorList>
    </citation>
    <scope>NUCLEOTIDE SEQUENCE</scope>
    <source>
        <strain evidence="4">CBS 113818</strain>
    </source>
</reference>
<evidence type="ECO:0000313" key="5">
    <source>
        <dbReference type="Proteomes" id="UP000799424"/>
    </source>
</evidence>
<dbReference type="GO" id="GO:0004301">
    <property type="term" value="F:epoxide hydrolase activity"/>
    <property type="evidence" value="ECO:0007669"/>
    <property type="project" value="TreeGrafter"/>
</dbReference>